<dbReference type="Proteomes" id="UP000283426">
    <property type="component" value="Unassembled WGS sequence"/>
</dbReference>
<evidence type="ECO:0000259" key="1">
    <source>
        <dbReference type="Pfam" id="PF25275"/>
    </source>
</evidence>
<accession>A0A412W0R9</accession>
<dbReference type="Pfam" id="PF25275">
    <property type="entry name" value="Golvesin_C"/>
    <property type="match status" value="1"/>
</dbReference>
<comment type="caution">
    <text evidence="2">The sequence shown here is derived from an EMBL/GenBank/DDBJ whole genome shotgun (WGS) entry which is preliminary data.</text>
</comment>
<dbReference type="AlphaFoldDB" id="A0A412W0R9"/>
<gene>
    <name evidence="2" type="ORF">DWW24_21385</name>
</gene>
<feature type="domain" description="Golvesin/Xly CBD-like" evidence="1">
    <location>
        <begin position="988"/>
        <end position="1105"/>
    </location>
</feature>
<organism evidence="2 3">
    <name type="scientific">Odoribacter splanchnicus</name>
    <dbReference type="NCBI Taxonomy" id="28118"/>
    <lineage>
        <taxon>Bacteria</taxon>
        <taxon>Pseudomonadati</taxon>
        <taxon>Bacteroidota</taxon>
        <taxon>Bacteroidia</taxon>
        <taxon>Bacteroidales</taxon>
        <taxon>Odoribacteraceae</taxon>
        <taxon>Odoribacter</taxon>
    </lineage>
</organism>
<reference evidence="2 3" key="1">
    <citation type="submission" date="2018-08" db="EMBL/GenBank/DDBJ databases">
        <title>A genome reference for cultivated species of the human gut microbiota.</title>
        <authorList>
            <person name="Zou Y."/>
            <person name="Xue W."/>
            <person name="Luo G."/>
        </authorList>
    </citation>
    <scope>NUCLEOTIDE SEQUENCE [LARGE SCALE GENOMIC DNA]</scope>
    <source>
        <strain evidence="2 3">AF14-6AC</strain>
    </source>
</reference>
<proteinExistence type="predicted"/>
<sequence length="1107" mass="126048">MDTHAFFLIIRNEMKLQMRSWVFRFFVVLSLVGVVVCQMYRQGGDDIHWKMVGLPCSIPLVNAYLFSLVQSLFLIVIMSDFPRRLVRSGLRDGVLVRPFGNTLYYWGSLTGVFLSFMAVCLSVMFVVILVVHSVSLAPFRLGYYLFYLLTLTIPCWVFVAGLMVFLSSYVSRLMALLAGILWCLGGFWLLPYVGHGTFDFFAVGVPNLFSDMVGHINLSAYLFHRLIYFFAGIGFLLLGLGKLGRIPNREIRGICHWCGLVALVMGLGCLFLLEYSYRDDRIVRHEWKNAFERYWNETTCRVKNHRIRLAQSDNVLEIGSDMTVYNPQSTALDSIVLFLNPGLHIRELRCGAEDLSYTRSGQVVVVRCSLPAADSLVLHWEYGGTVDDRICDLHLSDKEYENVFHADNFFPTGRRGAFVHKDILLLTPACMWYPAASPPVNPLCETFTHWDFTLFQLTVVSPSQCCVVSQGRCDRRGDFVCFSSCLSPGISVYAANVDSYSLPLHQTLKLDCYVGEWGKILKKCFGKVNRSAFSRYMQEDGMRRIGYDPDDYKAVLWNETGNARVVCVETPVSFVPSGYRKEPIDVKVEPGMFFCPEYMFFQSYYTGSLSGDFRIYDDCNQAFRDLFMNMFVSMKMRGSHPLPGLDKRVLPVVRHAANTVFMLPRGRVYSEKYPFMGDALELLRRVDKQQLFSVEDIAHVSKNGNVYDCLIGRTLEEILADDTLDEGLKYEALAVKVKELWSYITIVAPESEFAVSLDSILAVSVGEVNYDSLVVCWNRRWQMNMDSMVHSWQAARHTHYFRVKDAVRYYDEQTGLHRLDALVRNMGNCGGIFSIECGSLMTRKNVHAYFAPHEAKYLSLIVQGASRDADWMAGNSSDKIGYMYAYLSTNRPIAWWGDNKRCSPEMAASWKPGFVCRTISDEEFEKSDENIWLVDDTDAGFEVKNNNESWFQRKFGKKPTYRVITRAGRSSRWVPVYNVSACGDSIRGYHCISGGRGESTATWRVALPKGNYEVWVKVFKDYITTFPGIKTFPSSVVNYYTVCYGDKQEKVELSLDEELVGISSGWVSLGNFDFPGGEVRVVLSDKEINRDKDVAIIADAVKFVRLE</sequence>
<evidence type="ECO:0000313" key="3">
    <source>
        <dbReference type="Proteomes" id="UP000283426"/>
    </source>
</evidence>
<dbReference type="InterPro" id="IPR033803">
    <property type="entry name" value="CBD-like_Golvesin-Xly"/>
</dbReference>
<evidence type="ECO:0000313" key="2">
    <source>
        <dbReference type="EMBL" id="RGV16758.1"/>
    </source>
</evidence>
<dbReference type="RefSeq" id="WP_118108657.1">
    <property type="nucleotide sequence ID" value="NZ_JABWDG010000018.1"/>
</dbReference>
<name>A0A412W0R9_9BACT</name>
<dbReference type="EMBL" id="QRYW01000073">
    <property type="protein sequence ID" value="RGV16758.1"/>
    <property type="molecule type" value="Genomic_DNA"/>
</dbReference>
<protein>
    <recommendedName>
        <fullName evidence="1">Golvesin/Xly CBD-like domain-containing protein</fullName>
    </recommendedName>
</protein>